<sequence>MERKTLRVLWVFHHASCVGLSSTQHHPQRKPHGYEEQPQAAKELPDGLVWPATSLLSLTPCTSKLEKQRAKRGPQKARRTTQSAWFFPTRNAREMVKIPRSVPRSRRRGPKPERLAGSEMERSLTSSSTARTSEARPPLHATASRTTPQTASRSHSTLYGGSTSTLQPRGGGGEGAGDSSLTSKLDQDQWTLQQGDVCEWCVSQSEGEEVKALEEVGQMEDSQYATDQPESESVKDKDFYRL</sequence>
<feature type="compositionally biased region" description="Low complexity" evidence="1">
    <location>
        <begin position="123"/>
        <end position="136"/>
    </location>
</feature>
<gene>
    <name evidence="2" type="ORF">F7725_016111</name>
</gene>
<evidence type="ECO:0000256" key="1">
    <source>
        <dbReference type="SAM" id="MobiDB-lite"/>
    </source>
</evidence>
<protein>
    <submittedName>
        <fullName evidence="2">Uncharacterized protein</fullName>
    </submittedName>
</protein>
<feature type="region of interest" description="Disordered" evidence="1">
    <location>
        <begin position="21"/>
        <end position="41"/>
    </location>
</feature>
<dbReference type="Proteomes" id="UP000518266">
    <property type="component" value="Unassembled WGS sequence"/>
</dbReference>
<name>A0A7J5Y4K6_DISMA</name>
<reference evidence="2 3" key="1">
    <citation type="submission" date="2020-03" db="EMBL/GenBank/DDBJ databases">
        <title>Dissostichus mawsoni Genome sequencing and assembly.</title>
        <authorList>
            <person name="Park H."/>
        </authorList>
    </citation>
    <scope>NUCLEOTIDE SEQUENCE [LARGE SCALE GENOMIC DNA]</scope>
    <source>
        <strain evidence="2">DM0001</strain>
        <tissue evidence="2">Muscle</tissue>
    </source>
</reference>
<feature type="compositionally biased region" description="Basic and acidic residues" evidence="1">
    <location>
        <begin position="232"/>
        <end position="242"/>
    </location>
</feature>
<evidence type="ECO:0000313" key="3">
    <source>
        <dbReference type="Proteomes" id="UP000518266"/>
    </source>
</evidence>
<feature type="compositionally biased region" description="Basic residues" evidence="1">
    <location>
        <begin position="69"/>
        <end position="79"/>
    </location>
</feature>
<accession>A0A7J5Y4K6</accession>
<keyword evidence="3" id="KW-1185">Reference proteome</keyword>
<feature type="compositionally biased region" description="Basic and acidic residues" evidence="1">
    <location>
        <begin position="110"/>
        <end position="122"/>
    </location>
</feature>
<evidence type="ECO:0000313" key="2">
    <source>
        <dbReference type="EMBL" id="KAF3844063.1"/>
    </source>
</evidence>
<feature type="compositionally biased region" description="Polar residues" evidence="1">
    <location>
        <begin position="143"/>
        <end position="167"/>
    </location>
</feature>
<dbReference type="EMBL" id="JAAKFY010000017">
    <property type="protein sequence ID" value="KAF3844063.1"/>
    <property type="molecule type" value="Genomic_DNA"/>
</dbReference>
<organism evidence="2 3">
    <name type="scientific">Dissostichus mawsoni</name>
    <name type="common">Antarctic cod</name>
    <dbReference type="NCBI Taxonomy" id="36200"/>
    <lineage>
        <taxon>Eukaryota</taxon>
        <taxon>Metazoa</taxon>
        <taxon>Chordata</taxon>
        <taxon>Craniata</taxon>
        <taxon>Vertebrata</taxon>
        <taxon>Euteleostomi</taxon>
        <taxon>Actinopterygii</taxon>
        <taxon>Neopterygii</taxon>
        <taxon>Teleostei</taxon>
        <taxon>Neoteleostei</taxon>
        <taxon>Acanthomorphata</taxon>
        <taxon>Eupercaria</taxon>
        <taxon>Perciformes</taxon>
        <taxon>Notothenioidei</taxon>
        <taxon>Nototheniidae</taxon>
        <taxon>Dissostichus</taxon>
    </lineage>
</organism>
<dbReference type="AlphaFoldDB" id="A0A7J5Y4K6"/>
<feature type="region of interest" description="Disordered" evidence="1">
    <location>
        <begin position="61"/>
        <end position="188"/>
    </location>
</feature>
<proteinExistence type="predicted"/>
<comment type="caution">
    <text evidence="2">The sequence shown here is derived from an EMBL/GenBank/DDBJ whole genome shotgun (WGS) entry which is preliminary data.</text>
</comment>
<dbReference type="OrthoDB" id="10586427at2759"/>
<feature type="region of interest" description="Disordered" evidence="1">
    <location>
        <begin position="216"/>
        <end position="242"/>
    </location>
</feature>
<feature type="compositionally biased region" description="Polar residues" evidence="1">
    <location>
        <begin position="179"/>
        <end position="188"/>
    </location>
</feature>